<feature type="coiled-coil region" evidence="1">
    <location>
        <begin position="104"/>
        <end position="145"/>
    </location>
</feature>
<name>A0A9X3XQS4_9CLOT</name>
<protein>
    <submittedName>
        <fullName evidence="2">Uncharacterized protein</fullName>
    </submittedName>
</protein>
<evidence type="ECO:0000313" key="2">
    <source>
        <dbReference type="EMBL" id="MDC4242444.1"/>
    </source>
</evidence>
<evidence type="ECO:0000256" key="1">
    <source>
        <dbReference type="SAM" id="Coils"/>
    </source>
</evidence>
<dbReference type="AlphaFoldDB" id="A0A9X3XQS4"/>
<keyword evidence="3" id="KW-1185">Reference proteome</keyword>
<evidence type="ECO:0000313" key="3">
    <source>
        <dbReference type="Proteomes" id="UP001141183"/>
    </source>
</evidence>
<dbReference type="Proteomes" id="UP001141183">
    <property type="component" value="Unassembled WGS sequence"/>
</dbReference>
<accession>A0A9X3XQS4</accession>
<dbReference type="RefSeq" id="WP_272470780.1">
    <property type="nucleotide sequence ID" value="NZ_JAMRYU010000032.1"/>
</dbReference>
<reference evidence="2" key="1">
    <citation type="submission" date="2022-05" db="EMBL/GenBank/DDBJ databases">
        <title>Draft genome sequence of Clostridium tertium strain CP3 isolated from Peru.</title>
        <authorList>
            <person name="Hurtado R."/>
            <person name="Lima L."/>
            <person name="Sousa T."/>
            <person name="Jaiswal A.K."/>
            <person name="Tiwari S."/>
            <person name="Maturrano L."/>
            <person name="Brenig B."/>
            <person name="Azevedo V."/>
        </authorList>
    </citation>
    <scope>NUCLEOTIDE SEQUENCE</scope>
    <source>
        <strain evidence="2">CP3</strain>
    </source>
</reference>
<gene>
    <name evidence="2" type="ORF">NE398_20135</name>
</gene>
<dbReference type="EMBL" id="JAMRYU010000032">
    <property type="protein sequence ID" value="MDC4242444.1"/>
    <property type="molecule type" value="Genomic_DNA"/>
</dbReference>
<comment type="caution">
    <text evidence="2">The sequence shown here is derived from an EMBL/GenBank/DDBJ whole genome shotgun (WGS) entry which is preliminary data.</text>
</comment>
<organism evidence="2 3">
    <name type="scientific">Clostridium tertium</name>
    <dbReference type="NCBI Taxonomy" id="1559"/>
    <lineage>
        <taxon>Bacteria</taxon>
        <taxon>Bacillati</taxon>
        <taxon>Bacillota</taxon>
        <taxon>Clostridia</taxon>
        <taxon>Eubacteriales</taxon>
        <taxon>Clostridiaceae</taxon>
        <taxon>Clostridium</taxon>
    </lineage>
</organism>
<keyword evidence="1" id="KW-0175">Coiled coil</keyword>
<sequence>MYPDSIDKFIEKLNKIENNTYVIEEEVTLKDGVYEGYLEHDNVSVSSINVYSGKKLTGEKIDNFILSTPSKTPWKNIIKIMAADYQVLYITYETQGDTVEADDINILQESIVKTQREVDRYKYENDTEVNKLKEKTKELENIKADKTYVDIELNKKYNKSEVYTKSETDSRIKEVVGAAPEALDTLKEIADSLNNDADFAGTMTKQLSHKVDKVEGKQLSTEDYTTLEKNKLAGIEERANNYIHPSTHNASIITEDTNHRFITDTERTNWNDANSKKHTHSNKSILDTITQIIIDKWNSAVDHIADTIKHITKEERTLWNTVSNKVDKVTGKGLSTNDFTSTYKSKLDNLSKNDVGLGNLTNDSQVKRSEMGVASGVATLDSKGVNLQAPKAHTHDDRYYTETEANNKFVTKDELGDAGYGDMTKSVYDTNNNGIVDKAESVEWNGILNKPSTFQPSSHEHTKAQITDFPTKLSQFSNDNEYMLNLKNQTNTTIVNSNIYKIPYQCTVSGTTATDMGLTSGWWHIHFFAHQAGNGYGCQVAYPLNQPSEVPRYRTSQGTDWDSWRKIRVAGAAMTWNDLKGV</sequence>
<proteinExistence type="predicted"/>